<comment type="caution">
    <text evidence="7">The sequence shown here is derived from an EMBL/GenBank/DDBJ whole genome shotgun (WGS) entry which is preliminary data.</text>
</comment>
<evidence type="ECO:0000256" key="3">
    <source>
        <dbReference type="ARBA" id="ARBA00023284"/>
    </source>
</evidence>
<dbReference type="Pfam" id="PF00085">
    <property type="entry name" value="Thioredoxin"/>
    <property type="match status" value="1"/>
</dbReference>
<keyword evidence="2" id="KW-1015">Disulfide bond</keyword>
<evidence type="ECO:0000313" key="7">
    <source>
        <dbReference type="EMBL" id="MBB5175146.1"/>
    </source>
</evidence>
<evidence type="ECO:0000256" key="5">
    <source>
        <dbReference type="SAM" id="Phobius"/>
    </source>
</evidence>
<dbReference type="GO" id="GO:0015035">
    <property type="term" value="F:protein-disulfide reductase activity"/>
    <property type="evidence" value="ECO:0007669"/>
    <property type="project" value="TreeGrafter"/>
</dbReference>
<dbReference type="AlphaFoldDB" id="A0A9Q2CVC0"/>
<keyword evidence="8" id="KW-1185">Reference proteome</keyword>
<dbReference type="PROSITE" id="PS51352">
    <property type="entry name" value="THIOREDOXIN_2"/>
    <property type="match status" value="1"/>
</dbReference>
<name>A0A9Q2CVC0_9STAP</name>
<evidence type="ECO:0000256" key="2">
    <source>
        <dbReference type="ARBA" id="ARBA00023157"/>
    </source>
</evidence>
<dbReference type="Proteomes" id="UP000579136">
    <property type="component" value="Unassembled WGS sequence"/>
</dbReference>
<sequence>MNNKIFYAIIAVIIIGFLGAFLFLKGEKNDPDNLSDSGYYPYTDKEPSELQGPTIDKLDDENYQLNETPESAKEKIDSGEEIFVYYWSPVCEYCLKATPLLMEAKNKEDFPLIQVNVLEYPKFQREQGIEATPTLIYYKDGKEVTRAEGAAETADNYLDWINRTREEK</sequence>
<keyword evidence="5" id="KW-0812">Transmembrane</keyword>
<feature type="region of interest" description="Disordered" evidence="4">
    <location>
        <begin position="35"/>
        <end position="54"/>
    </location>
</feature>
<dbReference type="CDD" id="cd02947">
    <property type="entry name" value="TRX_family"/>
    <property type="match status" value="1"/>
</dbReference>
<evidence type="ECO:0000313" key="8">
    <source>
        <dbReference type="Proteomes" id="UP000579136"/>
    </source>
</evidence>
<keyword evidence="7" id="KW-0413">Isomerase</keyword>
<feature type="transmembrane region" description="Helical" evidence="5">
    <location>
        <begin position="6"/>
        <end position="24"/>
    </location>
</feature>
<reference evidence="7 8" key="1">
    <citation type="submission" date="2020-08" db="EMBL/GenBank/DDBJ databases">
        <title>Genomic Encyclopedia of Type Strains, Phase IV (KMG-IV): sequencing the most valuable type-strain genomes for metagenomic binning, comparative biology and taxonomic classification.</title>
        <authorList>
            <person name="Goeker M."/>
        </authorList>
    </citation>
    <scope>NUCLEOTIDE SEQUENCE [LARGE SCALE GENOMIC DNA]</scope>
    <source>
        <strain evidence="7 8">DSM 19163</strain>
    </source>
</reference>
<proteinExistence type="inferred from homology"/>
<dbReference type="InterPro" id="IPR036249">
    <property type="entry name" value="Thioredoxin-like_sf"/>
</dbReference>
<evidence type="ECO:0000259" key="6">
    <source>
        <dbReference type="PROSITE" id="PS51352"/>
    </source>
</evidence>
<evidence type="ECO:0000256" key="4">
    <source>
        <dbReference type="SAM" id="MobiDB-lite"/>
    </source>
</evidence>
<dbReference type="Gene3D" id="3.40.30.10">
    <property type="entry name" value="Glutaredoxin"/>
    <property type="match status" value="1"/>
</dbReference>
<keyword evidence="5" id="KW-1133">Transmembrane helix</keyword>
<organism evidence="7 8">
    <name type="scientific">Nosocomiicoccus ampullae</name>
    <dbReference type="NCBI Taxonomy" id="489910"/>
    <lineage>
        <taxon>Bacteria</taxon>
        <taxon>Bacillati</taxon>
        <taxon>Bacillota</taxon>
        <taxon>Bacilli</taxon>
        <taxon>Bacillales</taxon>
        <taxon>Staphylococcaceae</taxon>
        <taxon>Nosocomiicoccus</taxon>
    </lineage>
</organism>
<dbReference type="PANTHER" id="PTHR45663">
    <property type="entry name" value="GEO12009P1"/>
    <property type="match status" value="1"/>
</dbReference>
<dbReference type="PANTHER" id="PTHR45663:SF11">
    <property type="entry name" value="GEO12009P1"/>
    <property type="match status" value="1"/>
</dbReference>
<evidence type="ECO:0000256" key="1">
    <source>
        <dbReference type="ARBA" id="ARBA00008987"/>
    </source>
</evidence>
<gene>
    <name evidence="7" type="ORF">HNQ45_000004</name>
</gene>
<dbReference type="RefSeq" id="WP_183672584.1">
    <property type="nucleotide sequence ID" value="NZ_CBCRYX010000011.1"/>
</dbReference>
<comment type="similarity">
    <text evidence="1">Belongs to the thioredoxin family.</text>
</comment>
<dbReference type="InterPro" id="IPR013766">
    <property type="entry name" value="Thioredoxin_domain"/>
</dbReference>
<keyword evidence="5" id="KW-0472">Membrane</keyword>
<dbReference type="SUPFAM" id="SSF52833">
    <property type="entry name" value="Thioredoxin-like"/>
    <property type="match status" value="1"/>
</dbReference>
<dbReference type="GO" id="GO:0016853">
    <property type="term" value="F:isomerase activity"/>
    <property type="evidence" value="ECO:0007669"/>
    <property type="project" value="UniProtKB-KW"/>
</dbReference>
<dbReference type="EMBL" id="JACHHF010000001">
    <property type="protein sequence ID" value="MBB5175146.1"/>
    <property type="molecule type" value="Genomic_DNA"/>
</dbReference>
<protein>
    <submittedName>
        <fullName evidence="7">Thiol-disulfide isomerase/thioredoxin</fullName>
    </submittedName>
</protein>
<dbReference type="GO" id="GO:0005737">
    <property type="term" value="C:cytoplasm"/>
    <property type="evidence" value="ECO:0007669"/>
    <property type="project" value="TreeGrafter"/>
</dbReference>
<keyword evidence="3" id="KW-0676">Redox-active center</keyword>
<accession>A0A9Q2CVC0</accession>
<feature type="domain" description="Thioredoxin" evidence="6">
    <location>
        <begin position="40"/>
        <end position="166"/>
    </location>
</feature>